<dbReference type="PANTHER" id="PTHR11935">
    <property type="entry name" value="BETA LACTAMASE DOMAIN"/>
    <property type="match status" value="1"/>
</dbReference>
<gene>
    <name evidence="1" type="ORF">OIU79_030864</name>
</gene>
<evidence type="ECO:0000313" key="2">
    <source>
        <dbReference type="Proteomes" id="UP001151532"/>
    </source>
</evidence>
<keyword evidence="2" id="KW-1185">Reference proteome</keyword>
<dbReference type="EMBL" id="JAPFFK010000009">
    <property type="protein sequence ID" value="KAJ6744612.1"/>
    <property type="molecule type" value="Genomic_DNA"/>
</dbReference>
<reference evidence="1" key="1">
    <citation type="submission" date="2022-11" db="EMBL/GenBank/DDBJ databases">
        <authorList>
            <person name="Hyden B.L."/>
            <person name="Feng K."/>
            <person name="Yates T."/>
            <person name="Jawdy S."/>
            <person name="Smart L.B."/>
            <person name="Muchero W."/>
        </authorList>
    </citation>
    <scope>NUCLEOTIDE SEQUENCE</scope>
    <source>
        <tissue evidence="1">Shoot tip</tissue>
    </source>
</reference>
<evidence type="ECO:0000313" key="1">
    <source>
        <dbReference type="EMBL" id="KAJ6744612.1"/>
    </source>
</evidence>
<dbReference type="AlphaFoldDB" id="A0A9Q0ZS70"/>
<dbReference type="OrthoDB" id="515692at2759"/>
<reference evidence="1" key="2">
    <citation type="journal article" date="2023" name="Int. J. Mol. Sci.">
        <title>De Novo Assembly and Annotation of 11 Diverse Shrub Willow (Salix) Genomes Reveals Novel Gene Organization in Sex-Linked Regions.</title>
        <authorList>
            <person name="Hyden B."/>
            <person name="Feng K."/>
            <person name="Yates T.B."/>
            <person name="Jawdy S."/>
            <person name="Cereghino C."/>
            <person name="Smart L.B."/>
            <person name="Muchero W."/>
        </authorList>
    </citation>
    <scope>NUCLEOTIDE SEQUENCE</scope>
    <source>
        <tissue evidence="1">Shoot tip</tissue>
    </source>
</reference>
<protein>
    <submittedName>
        <fullName evidence="1">BETA LACTAMASE DOMAIN</fullName>
    </submittedName>
</protein>
<dbReference type="SUPFAM" id="SSF56281">
    <property type="entry name" value="Metallo-hydrolase/oxidoreductase"/>
    <property type="match status" value="1"/>
</dbReference>
<name>A0A9Q0ZS70_SALPP</name>
<sequence length="54" mass="6153">MQIHIDVQFIAGCGKFFEGTAEQMYQSLCVTLGSLPKPAQVYCGHEVKIFFFFF</sequence>
<dbReference type="GO" id="GO:0004416">
    <property type="term" value="F:hydroxyacylglutathione hydrolase activity"/>
    <property type="evidence" value="ECO:0007669"/>
    <property type="project" value="TreeGrafter"/>
</dbReference>
<accession>A0A9Q0ZS70</accession>
<dbReference type="PANTHER" id="PTHR11935:SF94">
    <property type="entry name" value="TENZING NORGAY, ISOFORM C"/>
    <property type="match status" value="1"/>
</dbReference>
<dbReference type="Proteomes" id="UP001151532">
    <property type="component" value="Chromosome 19"/>
</dbReference>
<proteinExistence type="predicted"/>
<dbReference type="InterPro" id="IPR036866">
    <property type="entry name" value="RibonucZ/Hydroxyglut_hydro"/>
</dbReference>
<organism evidence="1 2">
    <name type="scientific">Salix purpurea</name>
    <name type="common">Purple osier willow</name>
    <dbReference type="NCBI Taxonomy" id="77065"/>
    <lineage>
        <taxon>Eukaryota</taxon>
        <taxon>Viridiplantae</taxon>
        <taxon>Streptophyta</taxon>
        <taxon>Embryophyta</taxon>
        <taxon>Tracheophyta</taxon>
        <taxon>Spermatophyta</taxon>
        <taxon>Magnoliopsida</taxon>
        <taxon>eudicotyledons</taxon>
        <taxon>Gunneridae</taxon>
        <taxon>Pentapetalae</taxon>
        <taxon>rosids</taxon>
        <taxon>fabids</taxon>
        <taxon>Malpighiales</taxon>
        <taxon>Salicaceae</taxon>
        <taxon>Saliceae</taxon>
        <taxon>Salix</taxon>
    </lineage>
</organism>
<dbReference type="Gene3D" id="3.60.15.10">
    <property type="entry name" value="Ribonuclease Z/Hydroxyacylglutathione hydrolase-like"/>
    <property type="match status" value="1"/>
</dbReference>
<comment type="caution">
    <text evidence="1">The sequence shown here is derived from an EMBL/GenBank/DDBJ whole genome shotgun (WGS) entry which is preliminary data.</text>
</comment>